<gene>
    <name evidence="8" type="ORF">ENV54_01985</name>
</gene>
<sequence length="279" mass="30442">MQQFIADFLQFDFLQHALLSGLLASVVCGVVGTFVVVKRISYIAGGISHTVLGGMGAAMYFQTIYQWKWLSPIYGAVAAALISALIIGMVSLRAKQREDTVIGALWAVGMATGILFISRTPAYSTDLMSYLFGNILLVSSDDLWLLVGLDCLVLTCGFVFYRQFVAVCFDEEFARLRGVKVEFYYLFLLCLTSLTVVLLVTVVGIVMVIAMLTLPTAIAGFFSKDLRQMMLISVILCAIFTTSGLVLSYTPNFPTGAATILIAGATYLIVMILRSLARH</sequence>
<evidence type="ECO:0000256" key="4">
    <source>
        <dbReference type="ARBA" id="ARBA00022989"/>
    </source>
</evidence>
<dbReference type="GO" id="GO:0010043">
    <property type="term" value="P:response to zinc ion"/>
    <property type="evidence" value="ECO:0007669"/>
    <property type="project" value="TreeGrafter"/>
</dbReference>
<dbReference type="InterPro" id="IPR001626">
    <property type="entry name" value="ABC_TroCD"/>
</dbReference>
<evidence type="ECO:0000256" key="7">
    <source>
        <dbReference type="SAM" id="Phobius"/>
    </source>
</evidence>
<dbReference type="PANTHER" id="PTHR30477:SF18">
    <property type="entry name" value="METAL TRANSPORT SYSTEM MEMBRANE PROTEIN CT_417-RELATED"/>
    <property type="match status" value="1"/>
</dbReference>
<feature type="transmembrane region" description="Helical" evidence="7">
    <location>
        <begin position="17"/>
        <end position="37"/>
    </location>
</feature>
<dbReference type="Pfam" id="PF00950">
    <property type="entry name" value="ABC-3"/>
    <property type="match status" value="1"/>
</dbReference>
<keyword evidence="3 6" id="KW-0812">Transmembrane</keyword>
<feature type="transmembrane region" description="Helical" evidence="7">
    <location>
        <begin position="256"/>
        <end position="277"/>
    </location>
</feature>
<feature type="transmembrane region" description="Helical" evidence="7">
    <location>
        <begin position="229"/>
        <end position="250"/>
    </location>
</feature>
<evidence type="ECO:0000313" key="8">
    <source>
        <dbReference type="EMBL" id="HGH60050.1"/>
    </source>
</evidence>
<dbReference type="InterPro" id="IPR037294">
    <property type="entry name" value="ABC_BtuC-like"/>
</dbReference>
<comment type="similarity">
    <text evidence="2 6">Belongs to the ABC-3 integral membrane protein family.</text>
</comment>
<comment type="subcellular location">
    <subcellularLocation>
        <location evidence="6">Cell membrane</location>
        <topology evidence="6">Multi-pass membrane protein</topology>
    </subcellularLocation>
    <subcellularLocation>
        <location evidence="1">Membrane</location>
        <topology evidence="1">Multi-pass membrane protein</topology>
    </subcellularLocation>
</comment>
<feature type="transmembrane region" description="Helical" evidence="7">
    <location>
        <begin position="143"/>
        <end position="161"/>
    </location>
</feature>
<dbReference type="GO" id="GO:0055085">
    <property type="term" value="P:transmembrane transport"/>
    <property type="evidence" value="ECO:0007669"/>
    <property type="project" value="InterPro"/>
</dbReference>
<feature type="transmembrane region" description="Helical" evidence="7">
    <location>
        <begin position="104"/>
        <end position="123"/>
    </location>
</feature>
<evidence type="ECO:0000256" key="1">
    <source>
        <dbReference type="ARBA" id="ARBA00004141"/>
    </source>
</evidence>
<dbReference type="CDD" id="cd06550">
    <property type="entry name" value="TM_ABC_iron-siderophores_like"/>
    <property type="match status" value="1"/>
</dbReference>
<comment type="caution">
    <text evidence="8">The sequence shown here is derived from an EMBL/GenBank/DDBJ whole genome shotgun (WGS) entry which is preliminary data.</text>
</comment>
<keyword evidence="4 7" id="KW-1133">Transmembrane helix</keyword>
<accession>A0A7C4ESE7</accession>
<dbReference type="GO" id="GO:0043190">
    <property type="term" value="C:ATP-binding cassette (ABC) transporter complex"/>
    <property type="evidence" value="ECO:0007669"/>
    <property type="project" value="InterPro"/>
</dbReference>
<feature type="transmembrane region" description="Helical" evidence="7">
    <location>
        <begin position="205"/>
        <end position="222"/>
    </location>
</feature>
<feature type="transmembrane region" description="Helical" evidence="7">
    <location>
        <begin position="73"/>
        <end position="92"/>
    </location>
</feature>
<dbReference type="SUPFAM" id="SSF81345">
    <property type="entry name" value="ABC transporter involved in vitamin B12 uptake, BtuC"/>
    <property type="match status" value="1"/>
</dbReference>
<dbReference type="PANTHER" id="PTHR30477">
    <property type="entry name" value="ABC-TRANSPORTER METAL-BINDING PROTEIN"/>
    <property type="match status" value="1"/>
</dbReference>
<organism evidence="8">
    <name type="scientific">Desulfomonile tiedjei</name>
    <dbReference type="NCBI Taxonomy" id="2358"/>
    <lineage>
        <taxon>Bacteria</taxon>
        <taxon>Pseudomonadati</taxon>
        <taxon>Thermodesulfobacteriota</taxon>
        <taxon>Desulfomonilia</taxon>
        <taxon>Desulfomonilales</taxon>
        <taxon>Desulfomonilaceae</taxon>
        <taxon>Desulfomonile</taxon>
    </lineage>
</organism>
<dbReference type="Gene3D" id="1.10.3470.10">
    <property type="entry name" value="ABC transporter involved in vitamin B12 uptake, BtuC"/>
    <property type="match status" value="1"/>
</dbReference>
<feature type="transmembrane region" description="Helical" evidence="7">
    <location>
        <begin position="182"/>
        <end position="199"/>
    </location>
</feature>
<name>A0A7C4ESE7_9BACT</name>
<proteinExistence type="inferred from homology"/>
<protein>
    <submittedName>
        <fullName evidence="8">Metal ABC transporter permease</fullName>
    </submittedName>
</protein>
<keyword evidence="6" id="KW-0813">Transport</keyword>
<evidence type="ECO:0000256" key="3">
    <source>
        <dbReference type="ARBA" id="ARBA00022692"/>
    </source>
</evidence>
<evidence type="ECO:0000256" key="2">
    <source>
        <dbReference type="ARBA" id="ARBA00008034"/>
    </source>
</evidence>
<dbReference type="EMBL" id="DTGT01000060">
    <property type="protein sequence ID" value="HGH60050.1"/>
    <property type="molecule type" value="Genomic_DNA"/>
</dbReference>
<reference evidence="8" key="1">
    <citation type="journal article" date="2020" name="mSystems">
        <title>Genome- and Community-Level Interaction Insights into Carbon Utilization and Element Cycling Functions of Hydrothermarchaeota in Hydrothermal Sediment.</title>
        <authorList>
            <person name="Zhou Z."/>
            <person name="Liu Y."/>
            <person name="Xu W."/>
            <person name="Pan J."/>
            <person name="Luo Z.H."/>
            <person name="Li M."/>
        </authorList>
    </citation>
    <scope>NUCLEOTIDE SEQUENCE [LARGE SCALE GENOMIC DNA]</scope>
    <source>
        <strain evidence="8">SpSt-769</strain>
    </source>
</reference>
<evidence type="ECO:0000256" key="6">
    <source>
        <dbReference type="RuleBase" id="RU003943"/>
    </source>
</evidence>
<feature type="transmembrane region" description="Helical" evidence="7">
    <location>
        <begin position="42"/>
        <end position="61"/>
    </location>
</feature>
<evidence type="ECO:0000256" key="5">
    <source>
        <dbReference type="ARBA" id="ARBA00023136"/>
    </source>
</evidence>
<dbReference type="AlphaFoldDB" id="A0A7C4ESE7"/>
<keyword evidence="5 7" id="KW-0472">Membrane</keyword>